<feature type="transmembrane region" description="Helical" evidence="9">
    <location>
        <begin position="365"/>
        <end position="384"/>
    </location>
</feature>
<keyword evidence="7 9" id="KW-0472">Membrane</keyword>
<evidence type="ECO:0000256" key="1">
    <source>
        <dbReference type="ARBA" id="ARBA00004651"/>
    </source>
</evidence>
<keyword evidence="4 11" id="KW-0808">Transferase</keyword>
<feature type="transmembrane region" description="Helical" evidence="9">
    <location>
        <begin position="221"/>
        <end position="239"/>
    </location>
</feature>
<dbReference type="PANTHER" id="PTHR33908:SF3">
    <property type="entry name" value="UNDECAPRENYL PHOSPHATE-ALPHA-4-AMINO-4-DEOXY-L-ARABINOSE ARABINOSYL TRANSFERASE"/>
    <property type="match status" value="1"/>
</dbReference>
<feature type="domain" description="Glycosyltransferase RgtA/B/C/D-like" evidence="10">
    <location>
        <begin position="74"/>
        <end position="235"/>
    </location>
</feature>
<keyword evidence="3 11" id="KW-0328">Glycosyltransferase</keyword>
<feature type="transmembrane region" description="Helical" evidence="9">
    <location>
        <begin position="311"/>
        <end position="328"/>
    </location>
</feature>
<evidence type="ECO:0000256" key="9">
    <source>
        <dbReference type="SAM" id="Phobius"/>
    </source>
</evidence>
<gene>
    <name evidence="11" type="ORF">ACFFGG_08745</name>
</gene>
<name>A0ABV6PUB8_9BURK</name>
<evidence type="ECO:0000256" key="3">
    <source>
        <dbReference type="ARBA" id="ARBA00022676"/>
    </source>
</evidence>
<evidence type="ECO:0000313" key="12">
    <source>
        <dbReference type="Proteomes" id="UP001589834"/>
    </source>
</evidence>
<organism evidence="11 12">
    <name type="scientific">Ottowia pentelensis</name>
    <dbReference type="NCBI Taxonomy" id="511108"/>
    <lineage>
        <taxon>Bacteria</taxon>
        <taxon>Pseudomonadati</taxon>
        <taxon>Pseudomonadota</taxon>
        <taxon>Betaproteobacteria</taxon>
        <taxon>Burkholderiales</taxon>
        <taxon>Comamonadaceae</taxon>
        <taxon>Ottowia</taxon>
    </lineage>
</organism>
<protein>
    <submittedName>
        <fullName evidence="11">ArnT family glycosyltransferase</fullName>
        <ecNumber evidence="11">2.4.-.-</ecNumber>
    </submittedName>
</protein>
<feature type="transmembrane region" description="Helical" evidence="9">
    <location>
        <begin position="334"/>
        <end position="353"/>
    </location>
</feature>
<evidence type="ECO:0000256" key="7">
    <source>
        <dbReference type="ARBA" id="ARBA00023136"/>
    </source>
</evidence>
<dbReference type="Pfam" id="PF13231">
    <property type="entry name" value="PMT_2"/>
    <property type="match status" value="1"/>
</dbReference>
<keyword evidence="6 9" id="KW-1133">Transmembrane helix</keyword>
<evidence type="ECO:0000256" key="2">
    <source>
        <dbReference type="ARBA" id="ARBA00022475"/>
    </source>
</evidence>
<dbReference type="EC" id="2.4.-.-" evidence="11"/>
<feature type="transmembrane region" description="Helical" evidence="9">
    <location>
        <begin position="95"/>
        <end position="116"/>
    </location>
</feature>
<keyword evidence="12" id="KW-1185">Reference proteome</keyword>
<dbReference type="InterPro" id="IPR038731">
    <property type="entry name" value="RgtA/B/C-like"/>
</dbReference>
<sequence length="543" mass="58599">MNPSVSLAAPAPAPTSGVRARAWSPLGFVLLLALLAALRPLSVPDEGRYADIGRWMLLSGDWLTPRLDGLPFFHKPPLTHWLQAASMAVFGVTPWAARVPGMLLASLMLLGVLVAGRRLGDAALARRAALMLGASAGFLIGGQYVNHDMGVAAWIASAIWCFALACWDGERPHAGWARAGFALCAGGLLTKGLIGVALPALVIGAWLLATRQWRKVLHLPWVSGLALFAVLALPWFVLAGQRYPGLWAYLFGVQQFGRYTGGGFNNPQPWWFYLAACALLLFPWAFFAAWDGLLRLRRRPAPAALDAQRRLAVLCWIWVGAIVLFFSLPRSKLIGYALPVLPPLALLAAMGWQRALDGRRHAERAFVAVLLLAAAVPVAITLAAPRIDRGRLSGDVARVLACRAAPTDEIYVVGGYPMDLPFVAQTQKPLRVVQDWPQVRAKAADDWKRELYEAGAFEPTAAARILLEPAALAQARTQAHAWLLAPRKAGPDTQALIAGWQPVFAGQTWALYRSAASAAEGPEAPQHEGLPGCHAHGGKQRQP</sequence>
<feature type="transmembrane region" description="Helical" evidence="9">
    <location>
        <begin position="20"/>
        <end position="38"/>
    </location>
</feature>
<comment type="caution">
    <text evidence="11">The sequence shown here is derived from an EMBL/GenBank/DDBJ whole genome shotgun (WGS) entry which is preliminary data.</text>
</comment>
<dbReference type="PANTHER" id="PTHR33908">
    <property type="entry name" value="MANNOSYLTRANSFERASE YKCB-RELATED"/>
    <property type="match status" value="1"/>
</dbReference>
<proteinExistence type="predicted"/>
<evidence type="ECO:0000313" key="11">
    <source>
        <dbReference type="EMBL" id="MFC0592643.1"/>
    </source>
</evidence>
<evidence type="ECO:0000256" key="5">
    <source>
        <dbReference type="ARBA" id="ARBA00022692"/>
    </source>
</evidence>
<evidence type="ECO:0000256" key="8">
    <source>
        <dbReference type="SAM" id="MobiDB-lite"/>
    </source>
</evidence>
<dbReference type="Proteomes" id="UP001589834">
    <property type="component" value="Unassembled WGS sequence"/>
</dbReference>
<reference evidence="11 12" key="1">
    <citation type="submission" date="2024-09" db="EMBL/GenBank/DDBJ databases">
        <authorList>
            <person name="Sun Q."/>
            <person name="Mori K."/>
        </authorList>
    </citation>
    <scope>NUCLEOTIDE SEQUENCE [LARGE SCALE GENOMIC DNA]</scope>
    <source>
        <strain evidence="11 12">NCAIM B.02336</strain>
    </source>
</reference>
<dbReference type="RefSeq" id="WP_377482272.1">
    <property type="nucleotide sequence ID" value="NZ_JBHLTN010000016.1"/>
</dbReference>
<evidence type="ECO:0000256" key="4">
    <source>
        <dbReference type="ARBA" id="ARBA00022679"/>
    </source>
</evidence>
<feature type="transmembrane region" description="Helical" evidence="9">
    <location>
        <begin position="128"/>
        <end position="145"/>
    </location>
</feature>
<keyword evidence="2" id="KW-1003">Cell membrane</keyword>
<dbReference type="EMBL" id="JBHLTN010000016">
    <property type="protein sequence ID" value="MFC0592643.1"/>
    <property type="molecule type" value="Genomic_DNA"/>
</dbReference>
<dbReference type="GO" id="GO:0016757">
    <property type="term" value="F:glycosyltransferase activity"/>
    <property type="evidence" value="ECO:0007669"/>
    <property type="project" value="UniProtKB-KW"/>
</dbReference>
<comment type="subcellular location">
    <subcellularLocation>
        <location evidence="1">Cell membrane</location>
        <topology evidence="1">Multi-pass membrane protein</topology>
    </subcellularLocation>
</comment>
<evidence type="ECO:0000256" key="6">
    <source>
        <dbReference type="ARBA" id="ARBA00022989"/>
    </source>
</evidence>
<feature type="transmembrane region" description="Helical" evidence="9">
    <location>
        <begin position="179"/>
        <end position="209"/>
    </location>
</feature>
<keyword evidence="5 9" id="KW-0812">Transmembrane</keyword>
<feature type="region of interest" description="Disordered" evidence="8">
    <location>
        <begin position="520"/>
        <end position="543"/>
    </location>
</feature>
<accession>A0ABV6PUB8</accession>
<dbReference type="InterPro" id="IPR050297">
    <property type="entry name" value="LipidA_mod_glycosyltrf_83"/>
</dbReference>
<evidence type="ECO:0000259" key="10">
    <source>
        <dbReference type="Pfam" id="PF13231"/>
    </source>
</evidence>
<feature type="transmembrane region" description="Helical" evidence="9">
    <location>
        <begin position="270"/>
        <end position="290"/>
    </location>
</feature>